<sequence length="154" mass="17831">VHPRSEALPNPRLTPGATNPAVTQADIHSTICARGYTRTIRPPERYTERLKRRQIREYGYRDRKLWSYEEDHLIPLEVGGNPTSPRNLWPQPYHVAGGWGARIKDHLENRLNHMVCRGELSLARAQRMIATNWVDAYKRLIAPHPLAHDPADRY</sequence>
<accession>T0ZRT7</accession>
<evidence type="ECO:0000313" key="2">
    <source>
        <dbReference type="EMBL" id="EQD51001.1"/>
    </source>
</evidence>
<comment type="caution">
    <text evidence="2">The sequence shown here is derived from an EMBL/GenBank/DDBJ whole genome shotgun (WGS) entry which is preliminary data.</text>
</comment>
<gene>
    <name evidence="2" type="ORF">B2A_07102</name>
</gene>
<proteinExistence type="predicted"/>
<reference evidence="2" key="2">
    <citation type="journal article" date="2014" name="ISME J.">
        <title>Microbial stratification in low pH oxic and suboxic macroscopic growths along an acid mine drainage.</title>
        <authorList>
            <person name="Mendez-Garcia C."/>
            <person name="Mesa V."/>
            <person name="Sprenger R.R."/>
            <person name="Richter M."/>
            <person name="Diez M.S."/>
            <person name="Solano J."/>
            <person name="Bargiela R."/>
            <person name="Golyshina O.V."/>
            <person name="Manteca A."/>
            <person name="Ramos J.L."/>
            <person name="Gallego J.R."/>
            <person name="Llorente I."/>
            <person name="Martins Dos Santos V.A."/>
            <person name="Jensen O.N."/>
            <person name="Pelaez A.I."/>
            <person name="Sanchez J."/>
            <person name="Ferrer M."/>
        </authorList>
    </citation>
    <scope>NUCLEOTIDE SEQUENCE</scope>
</reference>
<organism evidence="2">
    <name type="scientific">mine drainage metagenome</name>
    <dbReference type="NCBI Taxonomy" id="410659"/>
    <lineage>
        <taxon>unclassified sequences</taxon>
        <taxon>metagenomes</taxon>
        <taxon>ecological metagenomes</taxon>
    </lineage>
</organism>
<name>T0ZRT7_9ZZZZ</name>
<evidence type="ECO:0000256" key="1">
    <source>
        <dbReference type="SAM" id="MobiDB-lite"/>
    </source>
</evidence>
<dbReference type="AlphaFoldDB" id="T0ZRT7"/>
<dbReference type="EMBL" id="AUZZ01005076">
    <property type="protein sequence ID" value="EQD51001.1"/>
    <property type="molecule type" value="Genomic_DNA"/>
</dbReference>
<reference evidence="2" key="1">
    <citation type="submission" date="2013-08" db="EMBL/GenBank/DDBJ databases">
        <authorList>
            <person name="Mendez C."/>
            <person name="Richter M."/>
            <person name="Ferrer M."/>
            <person name="Sanchez J."/>
        </authorList>
    </citation>
    <scope>NUCLEOTIDE SEQUENCE</scope>
</reference>
<feature type="non-terminal residue" evidence="2">
    <location>
        <position position="1"/>
    </location>
</feature>
<protein>
    <submittedName>
        <fullName evidence="2">Uncharacterized protein</fullName>
    </submittedName>
</protein>
<feature type="region of interest" description="Disordered" evidence="1">
    <location>
        <begin position="1"/>
        <end position="22"/>
    </location>
</feature>